<reference evidence="2" key="1">
    <citation type="submission" date="2016-10" db="EMBL/GenBank/DDBJ databases">
        <authorList>
            <person name="Varghese N."/>
            <person name="Submissions S."/>
        </authorList>
    </citation>
    <scope>NUCLEOTIDE SEQUENCE [LARGE SCALE GENOMIC DNA]</scope>
    <source>
        <strain evidence="2">DSM 10146</strain>
    </source>
</reference>
<evidence type="ECO:0000313" key="1">
    <source>
        <dbReference type="EMBL" id="SDF35493.1"/>
    </source>
</evidence>
<dbReference type="STRING" id="282683.SAMN04488105_11829"/>
<dbReference type="GO" id="GO:0000271">
    <property type="term" value="P:polysaccharide biosynthetic process"/>
    <property type="evidence" value="ECO:0007669"/>
    <property type="project" value="InterPro"/>
</dbReference>
<accession>A0A1G7KE60</accession>
<sequence length="684" mass="75337">MTRLPKTKNKKNEGQTCAGGDFPRRLHVYNAGFLRQPRLRRILALAGWRVTLGLPGPEAFVGVWGQSPYAARGEAVAVRRGVPLVRIEDAFLRSLHPGRDGEPPLGLLIDRRGVHFDGRTPSDLEHLLATEPLDDHALLERARGAMARMRVAQLSKYSATDPAVPAPEPGYVLVVDQTLGDASVRASGADRNRFLEMLYWAQEEHPGKRILLRTHPETRAGHRPGHFTADDAQGRITLCTDPVSPQALLEGAVAVYTVSSQMGFEAILAGHRPRVFGQPFYAGWGLTEDEMPVARRQRRLTRAQLFAAAMILYPTWYDPYRDRLCELEDVLATLEAQARAWREDRKGWVAEGMRLWKRKPLQGFFGREKPVVFAADPEAARTQAKKDGRRRIVWANRAKDDEAVRVEDGFLRSRGLGASLVPPLSLVADDLGIYYDPTRPSRLERLIAESHALRPDQTLRASRLIARLVGGGLTKYNLAGAVPALPEGHRILVPGQVEDDASILLGSPRMQSNAALLARVRADNPGAVVLWKPHPDVEAGLRPGKVEDPHLWADATLSGVAMGPLLEQVHEIWTMTSLTGFEALLRGLSVTTLGAPFYAGWGLTRDLGPVPARRLAGPRPTLEGLVHATLIAYPRYRDPVTGLPCPVEVVADRLEAGHIPRAGPLNRSLSKLQGLLAGHAHLWR</sequence>
<dbReference type="Pfam" id="PF05159">
    <property type="entry name" value="Capsule_synth"/>
    <property type="match status" value="4"/>
</dbReference>
<protein>
    <submittedName>
        <fullName evidence="1">Capsular polysaccharide export protein</fullName>
    </submittedName>
</protein>
<evidence type="ECO:0000313" key="2">
    <source>
        <dbReference type="Proteomes" id="UP000198994"/>
    </source>
</evidence>
<name>A0A1G7KE60_9RHOB</name>
<dbReference type="OrthoDB" id="543755at2"/>
<dbReference type="CDD" id="cd16440">
    <property type="entry name" value="beta_Kdo_transferase_KpsC_1"/>
    <property type="match status" value="1"/>
</dbReference>
<dbReference type="InterPro" id="IPR007833">
    <property type="entry name" value="Capsule_polysaccharide_synth"/>
</dbReference>
<organism evidence="1 2">
    <name type="scientific">Salipiger thiooxidans</name>
    <dbReference type="NCBI Taxonomy" id="282683"/>
    <lineage>
        <taxon>Bacteria</taxon>
        <taxon>Pseudomonadati</taxon>
        <taxon>Pseudomonadota</taxon>
        <taxon>Alphaproteobacteria</taxon>
        <taxon>Rhodobacterales</taxon>
        <taxon>Roseobacteraceae</taxon>
        <taxon>Salipiger</taxon>
    </lineage>
</organism>
<dbReference type="CDD" id="cd16439">
    <property type="entry name" value="beta_Kdo_transferase_KpsC_2"/>
    <property type="match status" value="1"/>
</dbReference>
<dbReference type="GO" id="GO:0015774">
    <property type="term" value="P:polysaccharide transport"/>
    <property type="evidence" value="ECO:0007669"/>
    <property type="project" value="InterPro"/>
</dbReference>
<dbReference type="RefSeq" id="WP_089963021.1">
    <property type="nucleotide sequence ID" value="NZ_FNAV01000018.1"/>
</dbReference>
<proteinExistence type="predicted"/>
<keyword evidence="2" id="KW-1185">Reference proteome</keyword>
<dbReference type="Proteomes" id="UP000198994">
    <property type="component" value="Unassembled WGS sequence"/>
</dbReference>
<dbReference type="EMBL" id="FNAV01000018">
    <property type="protein sequence ID" value="SDF35493.1"/>
    <property type="molecule type" value="Genomic_DNA"/>
</dbReference>
<gene>
    <name evidence="1" type="ORF">SAMN04488105_11829</name>
</gene>
<dbReference type="AlphaFoldDB" id="A0A1G7KE60"/>